<reference evidence="1 3" key="1">
    <citation type="journal article" date="2011" name="Nature">
        <title>The Medicago genome provides insight into the evolution of rhizobial symbioses.</title>
        <authorList>
            <person name="Young N.D."/>
            <person name="Debelle F."/>
            <person name="Oldroyd G.E."/>
            <person name="Geurts R."/>
            <person name="Cannon S.B."/>
            <person name="Udvardi M.K."/>
            <person name="Benedito V.A."/>
            <person name="Mayer K.F."/>
            <person name="Gouzy J."/>
            <person name="Schoof H."/>
            <person name="Van de Peer Y."/>
            <person name="Proost S."/>
            <person name="Cook D.R."/>
            <person name="Meyers B.C."/>
            <person name="Spannagl M."/>
            <person name="Cheung F."/>
            <person name="De Mita S."/>
            <person name="Krishnakumar V."/>
            <person name="Gundlach H."/>
            <person name="Zhou S."/>
            <person name="Mudge J."/>
            <person name="Bharti A.K."/>
            <person name="Murray J.D."/>
            <person name="Naoumkina M.A."/>
            <person name="Rosen B."/>
            <person name="Silverstein K.A."/>
            <person name="Tang H."/>
            <person name="Rombauts S."/>
            <person name="Zhao P.X."/>
            <person name="Zhou P."/>
            <person name="Barbe V."/>
            <person name="Bardou P."/>
            <person name="Bechner M."/>
            <person name="Bellec A."/>
            <person name="Berger A."/>
            <person name="Berges H."/>
            <person name="Bidwell S."/>
            <person name="Bisseling T."/>
            <person name="Choisne N."/>
            <person name="Couloux A."/>
            <person name="Denny R."/>
            <person name="Deshpande S."/>
            <person name="Dai X."/>
            <person name="Doyle J.J."/>
            <person name="Dudez A.M."/>
            <person name="Farmer A.D."/>
            <person name="Fouteau S."/>
            <person name="Franken C."/>
            <person name="Gibelin C."/>
            <person name="Gish J."/>
            <person name="Goldstein S."/>
            <person name="Gonzalez A.J."/>
            <person name="Green P.J."/>
            <person name="Hallab A."/>
            <person name="Hartog M."/>
            <person name="Hua A."/>
            <person name="Humphray S.J."/>
            <person name="Jeong D.H."/>
            <person name="Jing Y."/>
            <person name="Jocker A."/>
            <person name="Kenton S.M."/>
            <person name="Kim D.J."/>
            <person name="Klee K."/>
            <person name="Lai H."/>
            <person name="Lang C."/>
            <person name="Lin S."/>
            <person name="Macmil S.L."/>
            <person name="Magdelenat G."/>
            <person name="Matthews L."/>
            <person name="McCorrison J."/>
            <person name="Monaghan E.L."/>
            <person name="Mun J.H."/>
            <person name="Najar F.Z."/>
            <person name="Nicholson C."/>
            <person name="Noirot C."/>
            <person name="O'Bleness M."/>
            <person name="Paule C.R."/>
            <person name="Poulain J."/>
            <person name="Prion F."/>
            <person name="Qin B."/>
            <person name="Qu C."/>
            <person name="Retzel E.F."/>
            <person name="Riddle C."/>
            <person name="Sallet E."/>
            <person name="Samain S."/>
            <person name="Samson N."/>
            <person name="Sanders I."/>
            <person name="Saurat O."/>
            <person name="Scarpelli C."/>
            <person name="Schiex T."/>
            <person name="Segurens B."/>
            <person name="Severin A.J."/>
            <person name="Sherrier D.J."/>
            <person name="Shi R."/>
            <person name="Sims S."/>
            <person name="Singer S.R."/>
            <person name="Sinharoy S."/>
            <person name="Sterck L."/>
            <person name="Viollet A."/>
            <person name="Wang B.B."/>
            <person name="Wang K."/>
            <person name="Wang M."/>
            <person name="Wang X."/>
            <person name="Warfsmann J."/>
            <person name="Weissenbach J."/>
            <person name="White D.D."/>
            <person name="White J.D."/>
            <person name="Wiley G.B."/>
            <person name="Wincker P."/>
            <person name="Xing Y."/>
            <person name="Yang L."/>
            <person name="Yao Z."/>
            <person name="Ying F."/>
            <person name="Zhai J."/>
            <person name="Zhou L."/>
            <person name="Zuber A."/>
            <person name="Denarie J."/>
            <person name="Dixon R.A."/>
            <person name="May G.D."/>
            <person name="Schwartz D.C."/>
            <person name="Rogers J."/>
            <person name="Quetier F."/>
            <person name="Town C.D."/>
            <person name="Roe B.A."/>
        </authorList>
    </citation>
    <scope>NUCLEOTIDE SEQUENCE [LARGE SCALE GENOMIC DNA]</scope>
    <source>
        <strain evidence="1">A17</strain>
        <strain evidence="2 3">cv. Jemalong A17</strain>
    </source>
</reference>
<sequence length="487" mass="53994">MIKCSDFPQDRSWASAKSSTESDLQFMRSSIICRRITVHVNPSPLQDSPRLSNSLPPALHSAADTSLRPPLLCFKPQLFTAKLNYILFATSIMTLLELIKDAAVNSKSLDLHSDYPVVLNPDPILPNLKSELKDESSSYSIKPLSGWKISQTDTEIIEINKKFAEELTTKVKGTKDLKKSKFIVCLVSYLENIREKVGVSVEIGDSSGSGHCKILINKLGSFMGKDVAGLILDGCVSLEIWELVEALIVNGLIVNSCYANLVAKLVEKKRSDLICLCCKHAFDLGSSEIFTILRYFLSPSKDAHNSMAYVKKEWENQATLAIEKASDSNLKQKNSLVAKEASILFMMAYDGFSAPELCLHYLIASPNINNAMLSPAFNKLNGKELLNLIRYLAKWVKKYERFPQAGPCPKASSVLGLKACDWIPKLEDVVKCLGVVLDENFSSLVLHPQFHEELRSIEGLVSSLTAEAKTCYMMTVVTDKLKIDGTK</sequence>
<dbReference type="PANTHER" id="PTHR37181:SF1">
    <property type="entry name" value="F6A14.6 PROTEIN"/>
    <property type="match status" value="1"/>
</dbReference>
<proteinExistence type="predicted"/>
<accession>A0A0C3VJI8</accession>
<dbReference type="HOGENOM" id="CLU_058925_0_0_1"/>
<accession>G7J5H9</accession>
<gene>
    <name evidence="1" type="ordered locus">MTR_3g078030</name>
</gene>
<reference evidence="2" key="3">
    <citation type="submission" date="2015-04" db="UniProtKB">
        <authorList>
            <consortium name="EnsemblPlants"/>
        </authorList>
    </citation>
    <scope>IDENTIFICATION</scope>
    <source>
        <strain evidence="2">cv. Jemalong A17</strain>
    </source>
</reference>
<dbReference type="PANTHER" id="PTHR37181">
    <property type="entry name" value="F6A14.6 PROTEIN"/>
    <property type="match status" value="1"/>
</dbReference>
<dbReference type="EMBL" id="CM001219">
    <property type="protein sequence ID" value="AES71535.2"/>
    <property type="molecule type" value="Genomic_DNA"/>
</dbReference>
<dbReference type="eggNOG" id="ENOG502QW45">
    <property type="taxonomic scope" value="Eukaryota"/>
</dbReference>
<dbReference type="AlphaFoldDB" id="G7J5H9"/>
<dbReference type="PaxDb" id="3880-AES71535"/>
<evidence type="ECO:0000313" key="1">
    <source>
        <dbReference type="EMBL" id="AES71535.2"/>
    </source>
</evidence>
<evidence type="ECO:0000313" key="2">
    <source>
        <dbReference type="EnsemblPlants" id="AES71535"/>
    </source>
</evidence>
<evidence type="ECO:0000313" key="3">
    <source>
        <dbReference type="Proteomes" id="UP000002051"/>
    </source>
</evidence>
<dbReference type="Proteomes" id="UP000002051">
    <property type="component" value="Chromosome 3"/>
</dbReference>
<dbReference type="STRING" id="3880.G7J5H9"/>
<dbReference type="EnsemblPlants" id="AES71535">
    <property type="protein sequence ID" value="AES71535"/>
    <property type="gene ID" value="MTR_3g078030"/>
</dbReference>
<protein>
    <submittedName>
        <fullName evidence="1 2">Uncharacterized protein</fullName>
    </submittedName>
</protein>
<keyword evidence="3" id="KW-1185">Reference proteome</keyword>
<name>G7J5H9_MEDTR</name>
<reference evidence="1 3" key="2">
    <citation type="journal article" date="2014" name="BMC Genomics">
        <title>An improved genome release (version Mt4.0) for the model legume Medicago truncatula.</title>
        <authorList>
            <person name="Tang H."/>
            <person name="Krishnakumar V."/>
            <person name="Bidwell S."/>
            <person name="Rosen B."/>
            <person name="Chan A."/>
            <person name="Zhou S."/>
            <person name="Gentzbittel L."/>
            <person name="Childs K.L."/>
            <person name="Yandell M."/>
            <person name="Gundlach H."/>
            <person name="Mayer K.F."/>
            <person name="Schwartz D.C."/>
            <person name="Town C.D."/>
        </authorList>
    </citation>
    <scope>GENOME REANNOTATION</scope>
    <source>
        <strain evidence="2 3">cv. Jemalong A17</strain>
    </source>
</reference>
<organism evidence="1 3">
    <name type="scientific">Medicago truncatula</name>
    <name type="common">Barrel medic</name>
    <name type="synonym">Medicago tribuloides</name>
    <dbReference type="NCBI Taxonomy" id="3880"/>
    <lineage>
        <taxon>Eukaryota</taxon>
        <taxon>Viridiplantae</taxon>
        <taxon>Streptophyta</taxon>
        <taxon>Embryophyta</taxon>
        <taxon>Tracheophyta</taxon>
        <taxon>Spermatophyta</taxon>
        <taxon>Magnoliopsida</taxon>
        <taxon>eudicotyledons</taxon>
        <taxon>Gunneridae</taxon>
        <taxon>Pentapetalae</taxon>
        <taxon>rosids</taxon>
        <taxon>fabids</taxon>
        <taxon>Fabales</taxon>
        <taxon>Fabaceae</taxon>
        <taxon>Papilionoideae</taxon>
        <taxon>50 kb inversion clade</taxon>
        <taxon>NPAAA clade</taxon>
        <taxon>Hologalegina</taxon>
        <taxon>IRL clade</taxon>
        <taxon>Trifolieae</taxon>
        <taxon>Medicago</taxon>
    </lineage>
</organism>